<dbReference type="PANTHER" id="PTHR21212:SF8">
    <property type="entry name" value="SEIPIN FAMILY-RELATED"/>
    <property type="match status" value="1"/>
</dbReference>
<keyword evidence="6 7" id="KW-0472">Membrane</keyword>
<evidence type="ECO:0000256" key="4">
    <source>
        <dbReference type="ARBA" id="ARBA00022989"/>
    </source>
</evidence>
<keyword evidence="4 7" id="KW-1133">Transmembrane helix</keyword>
<proteinExistence type="predicted"/>
<dbReference type="GO" id="GO:0006629">
    <property type="term" value="P:lipid metabolic process"/>
    <property type="evidence" value="ECO:0007669"/>
    <property type="project" value="UniProtKB-KW"/>
</dbReference>
<accession>A0A699IQL6</accession>
<name>A0A699IQL6_TANCI</name>
<keyword evidence="3" id="KW-0256">Endoplasmic reticulum</keyword>
<gene>
    <name evidence="8" type="ORF">Tci_547851</name>
</gene>
<dbReference type="GO" id="GO:0140042">
    <property type="term" value="P:lipid droplet formation"/>
    <property type="evidence" value="ECO:0007669"/>
    <property type="project" value="UniProtKB-ARBA"/>
</dbReference>
<keyword evidence="5" id="KW-0443">Lipid metabolism</keyword>
<dbReference type="Pfam" id="PF06775">
    <property type="entry name" value="Seipin"/>
    <property type="match status" value="1"/>
</dbReference>
<organism evidence="8">
    <name type="scientific">Tanacetum cinerariifolium</name>
    <name type="common">Dalmatian daisy</name>
    <name type="synonym">Chrysanthemum cinerariifolium</name>
    <dbReference type="NCBI Taxonomy" id="118510"/>
    <lineage>
        <taxon>Eukaryota</taxon>
        <taxon>Viridiplantae</taxon>
        <taxon>Streptophyta</taxon>
        <taxon>Embryophyta</taxon>
        <taxon>Tracheophyta</taxon>
        <taxon>Spermatophyta</taxon>
        <taxon>Magnoliopsida</taxon>
        <taxon>eudicotyledons</taxon>
        <taxon>Gunneridae</taxon>
        <taxon>Pentapetalae</taxon>
        <taxon>asterids</taxon>
        <taxon>campanulids</taxon>
        <taxon>Asterales</taxon>
        <taxon>Asteraceae</taxon>
        <taxon>Asteroideae</taxon>
        <taxon>Anthemideae</taxon>
        <taxon>Anthemidinae</taxon>
        <taxon>Tanacetum</taxon>
    </lineage>
</organism>
<reference evidence="8" key="1">
    <citation type="journal article" date="2019" name="Sci. Rep.">
        <title>Draft genome of Tanacetum cinerariifolium, the natural source of mosquito coil.</title>
        <authorList>
            <person name="Yamashiro T."/>
            <person name="Shiraishi A."/>
            <person name="Satake H."/>
            <person name="Nakayama K."/>
        </authorList>
    </citation>
    <scope>NUCLEOTIDE SEQUENCE</scope>
</reference>
<feature type="transmembrane region" description="Helical" evidence="7">
    <location>
        <begin position="30"/>
        <end position="56"/>
    </location>
</feature>
<sequence length="164" mass="18099">MLCQLDADVVAAACSFSLIGDKWCCRNGKVLLWMCYCGVVTVGLLVPAFVVSGMVVGRVVEELVRVTEELKFDYARENPMAFLPIISCARLGLVGQSGKSEIRGFGGTRVIPFGHELQATVSLMLPELVYNRNLGLFEVCVKQNPQFYHGHGSKMRAMAALRRR</sequence>
<dbReference type="AlphaFoldDB" id="A0A699IQL6"/>
<dbReference type="PANTHER" id="PTHR21212">
    <property type="entry name" value="BERNARDINELLI-SEIP CONGENITAL LIPODYSTROPHY 2 HOMOLOG BSCL2 PROTEIN"/>
    <property type="match status" value="1"/>
</dbReference>
<evidence type="ECO:0000256" key="1">
    <source>
        <dbReference type="ARBA" id="ARBA00004477"/>
    </source>
</evidence>
<evidence type="ECO:0000256" key="3">
    <source>
        <dbReference type="ARBA" id="ARBA00022824"/>
    </source>
</evidence>
<evidence type="ECO:0000256" key="7">
    <source>
        <dbReference type="SAM" id="Phobius"/>
    </source>
</evidence>
<dbReference type="GO" id="GO:0005789">
    <property type="term" value="C:endoplasmic reticulum membrane"/>
    <property type="evidence" value="ECO:0007669"/>
    <property type="project" value="UniProtKB-SubCell"/>
</dbReference>
<evidence type="ECO:0000256" key="2">
    <source>
        <dbReference type="ARBA" id="ARBA00022692"/>
    </source>
</evidence>
<keyword evidence="2 7" id="KW-0812">Transmembrane</keyword>
<dbReference type="InterPro" id="IPR009617">
    <property type="entry name" value="Seipin"/>
</dbReference>
<comment type="caution">
    <text evidence="8">The sequence shown here is derived from an EMBL/GenBank/DDBJ whole genome shotgun (WGS) entry which is preliminary data.</text>
</comment>
<evidence type="ECO:0000256" key="5">
    <source>
        <dbReference type="ARBA" id="ARBA00023098"/>
    </source>
</evidence>
<evidence type="ECO:0000256" key="6">
    <source>
        <dbReference type="ARBA" id="ARBA00023136"/>
    </source>
</evidence>
<comment type="subcellular location">
    <subcellularLocation>
        <location evidence="1">Endoplasmic reticulum membrane</location>
        <topology evidence="1">Multi-pass membrane protein</topology>
    </subcellularLocation>
</comment>
<evidence type="ECO:0000313" key="8">
    <source>
        <dbReference type="EMBL" id="GEZ75878.1"/>
    </source>
</evidence>
<dbReference type="EMBL" id="BKCJ010319743">
    <property type="protein sequence ID" value="GEZ75878.1"/>
    <property type="molecule type" value="Genomic_DNA"/>
</dbReference>
<protein>
    <submittedName>
        <fullName evidence="8">Seipin-2-like</fullName>
    </submittedName>
</protein>